<comment type="caution">
    <text evidence="1">The sequence shown here is derived from an EMBL/GenBank/DDBJ whole genome shotgun (WGS) entry which is preliminary data.</text>
</comment>
<dbReference type="AlphaFoldDB" id="A0A1J5PL51"/>
<protein>
    <submittedName>
        <fullName evidence="1">Uncharacterized protein</fullName>
    </submittedName>
</protein>
<name>A0A1J5PL51_9ZZZZ</name>
<proteinExistence type="predicted"/>
<reference evidence="1" key="1">
    <citation type="submission" date="2016-10" db="EMBL/GenBank/DDBJ databases">
        <title>Sequence of Gallionella enrichment culture.</title>
        <authorList>
            <person name="Poehlein A."/>
            <person name="Muehling M."/>
            <person name="Daniel R."/>
        </authorList>
    </citation>
    <scope>NUCLEOTIDE SEQUENCE</scope>
</reference>
<evidence type="ECO:0000313" key="1">
    <source>
        <dbReference type="EMBL" id="OIQ64261.1"/>
    </source>
</evidence>
<dbReference type="EMBL" id="MLJW01008276">
    <property type="protein sequence ID" value="OIQ64261.1"/>
    <property type="molecule type" value="Genomic_DNA"/>
</dbReference>
<organism evidence="1">
    <name type="scientific">mine drainage metagenome</name>
    <dbReference type="NCBI Taxonomy" id="410659"/>
    <lineage>
        <taxon>unclassified sequences</taxon>
        <taxon>metagenomes</taxon>
        <taxon>ecological metagenomes</taxon>
    </lineage>
</organism>
<gene>
    <name evidence="1" type="ORF">GALL_541880</name>
</gene>
<accession>A0A1J5PL51</accession>
<sequence length="175" mass="18411">MDLAEAADIAHVLDHDAIEVEVVHGEIPCGLRQIAQVARAKFLLARQALGASHQGHAASGLHVFGTGMHDQAHPRIGVDVLGVLGNGGDQDHRVAVVVEHEGRDRGERMSVEPLGQGAEHPVLMGADKAPGFGGKFESEVVGGHGGSFKESWYGVLESAKDEGFTRAAPPAPRVR</sequence>